<proteinExistence type="inferred from homology"/>
<sequence length="99" mass="11400">MVQIIRSPRAKSDLIDIWDYIAEDSEERADSFVAKIHEKFLLLAGRPVIGRVRDELEKNIRSFPIGKYIIFYRPIADGIEVVRVLHGSRDLDALFDEGD</sequence>
<dbReference type="PIRSF" id="PIRSF029218">
    <property type="entry name" value="ParE"/>
    <property type="match status" value="1"/>
</dbReference>
<keyword evidence="5" id="KW-1185">Reference proteome</keyword>
<dbReference type="InterPro" id="IPR007712">
    <property type="entry name" value="RelE/ParE_toxin"/>
</dbReference>
<organism evidence="4 5">
    <name type="scientific">Solidesulfovibrio aerotolerans</name>
    <dbReference type="NCBI Taxonomy" id="295255"/>
    <lineage>
        <taxon>Bacteria</taxon>
        <taxon>Pseudomonadati</taxon>
        <taxon>Thermodesulfobacteriota</taxon>
        <taxon>Desulfovibrionia</taxon>
        <taxon>Desulfovibrionales</taxon>
        <taxon>Desulfovibrionaceae</taxon>
        <taxon>Solidesulfovibrio</taxon>
    </lineage>
</organism>
<dbReference type="EMBL" id="WVUD01000066">
    <property type="protein sequence ID" value="MYL85219.1"/>
    <property type="molecule type" value="Genomic_DNA"/>
</dbReference>
<dbReference type="PANTHER" id="PTHR33755">
    <property type="entry name" value="TOXIN PARE1-RELATED"/>
    <property type="match status" value="1"/>
</dbReference>
<evidence type="ECO:0000313" key="4">
    <source>
        <dbReference type="EMBL" id="MYL85219.1"/>
    </source>
</evidence>
<protein>
    <recommendedName>
        <fullName evidence="3">Toxin</fullName>
    </recommendedName>
</protein>
<dbReference type="InterPro" id="IPR051803">
    <property type="entry name" value="TA_system_RelE-like_toxin"/>
</dbReference>
<evidence type="ECO:0000256" key="2">
    <source>
        <dbReference type="ARBA" id="ARBA00022649"/>
    </source>
</evidence>
<dbReference type="InterPro" id="IPR028344">
    <property type="entry name" value="ParE1/4"/>
</dbReference>
<evidence type="ECO:0000313" key="5">
    <source>
        <dbReference type="Proteomes" id="UP000482487"/>
    </source>
</evidence>
<dbReference type="OrthoDB" id="5457915at2"/>
<dbReference type="RefSeq" id="WP_160963985.1">
    <property type="nucleotide sequence ID" value="NZ_WVUD01000066.1"/>
</dbReference>
<dbReference type="Pfam" id="PF05016">
    <property type="entry name" value="ParE_toxin"/>
    <property type="match status" value="1"/>
</dbReference>
<name>A0A7C9IQB2_9BACT</name>
<evidence type="ECO:0000256" key="1">
    <source>
        <dbReference type="ARBA" id="ARBA00006226"/>
    </source>
</evidence>
<comment type="caution">
    <text evidence="4">The sequence shown here is derived from an EMBL/GenBank/DDBJ whole genome shotgun (WGS) entry which is preliminary data.</text>
</comment>
<dbReference type="AlphaFoldDB" id="A0A7C9IQB2"/>
<accession>A0A7C9IQB2</accession>
<gene>
    <name evidence="4" type="ORF">GTA51_19155</name>
</gene>
<dbReference type="Gene3D" id="3.30.2310.20">
    <property type="entry name" value="RelE-like"/>
    <property type="match status" value="1"/>
</dbReference>
<comment type="similarity">
    <text evidence="1 3">Belongs to the RelE toxin family.</text>
</comment>
<evidence type="ECO:0000256" key="3">
    <source>
        <dbReference type="PIRNR" id="PIRNR029218"/>
    </source>
</evidence>
<reference evidence="4 5" key="1">
    <citation type="submission" date="2020-01" db="EMBL/GenBank/DDBJ databases">
        <title>Genome sequence of Desulfovibrio aerotolerans DSM 16695(T).</title>
        <authorList>
            <person name="Karnachuk O."/>
            <person name="Avakyan M."/>
            <person name="Mardanov A."/>
            <person name="Kadnikov V."/>
            <person name="Ravin N."/>
        </authorList>
    </citation>
    <scope>NUCLEOTIDE SEQUENCE [LARGE SCALE GENOMIC DNA]</scope>
    <source>
        <strain evidence="4 5">DSM 16695</strain>
    </source>
</reference>
<keyword evidence="2" id="KW-1277">Toxin-antitoxin system</keyword>
<dbReference type="PANTHER" id="PTHR33755:SF6">
    <property type="entry name" value="PLASMID STABILIZATION SYSTEM PROTEIN"/>
    <property type="match status" value="1"/>
</dbReference>
<dbReference type="Proteomes" id="UP000482487">
    <property type="component" value="Unassembled WGS sequence"/>
</dbReference>
<dbReference type="InterPro" id="IPR035093">
    <property type="entry name" value="RelE/ParE_toxin_dom_sf"/>
</dbReference>